<dbReference type="PANTHER" id="PTHR14226">
    <property type="entry name" value="NEUROPATHY TARGET ESTERASE/SWISS CHEESE D.MELANOGASTER"/>
    <property type="match status" value="1"/>
</dbReference>
<dbReference type="AlphaFoldDB" id="A0A1S1Z602"/>
<gene>
    <name evidence="6" type="ORF">NH26_17120</name>
</gene>
<feature type="active site" description="Proton acceptor" evidence="4">
    <location>
        <position position="159"/>
    </location>
</feature>
<sequence>MNKKYKLGLVLSGGGAKCLAHIGVLYYLRELGIKPDAIAATSGGSMVGGLYASGTSLENIQDFFHDTDLFQWNNSSFWKHIIKFKGIVDTVNFSPKLKEKLVHDDFSKTDIDLFVVATDMENAQEKVFNSGSISQAVLASSAYPFIFTPVEINGITYSDGGILNHFPLDVIREQCEHVIGIYVSPIRKYEKSDLQNAQQIAYRAMSLKGDKAELQKLNDCDIAIFPQELTKFSTFDTHPDKLFEIVDIGYREASKYHDQLIELREKLSI</sequence>
<feature type="active site" description="Nucleophile" evidence="4">
    <location>
        <position position="42"/>
    </location>
</feature>
<dbReference type="Pfam" id="PF01734">
    <property type="entry name" value="Patatin"/>
    <property type="match status" value="1"/>
</dbReference>
<evidence type="ECO:0000313" key="6">
    <source>
        <dbReference type="EMBL" id="OHX68607.1"/>
    </source>
</evidence>
<dbReference type="Proteomes" id="UP000179797">
    <property type="component" value="Unassembled WGS sequence"/>
</dbReference>
<dbReference type="GO" id="GO:0016042">
    <property type="term" value="P:lipid catabolic process"/>
    <property type="evidence" value="ECO:0007669"/>
    <property type="project" value="UniProtKB-UniRule"/>
</dbReference>
<keyword evidence="2 4" id="KW-0442">Lipid degradation</keyword>
<dbReference type="PANTHER" id="PTHR14226:SF29">
    <property type="entry name" value="NEUROPATHY TARGET ESTERASE SWS"/>
    <property type="match status" value="1"/>
</dbReference>
<dbReference type="STRING" id="915059.NH26_17120"/>
<dbReference type="Gene3D" id="3.40.1090.10">
    <property type="entry name" value="Cytosolic phospholipase A2 catalytic domain"/>
    <property type="match status" value="1"/>
</dbReference>
<evidence type="ECO:0000259" key="5">
    <source>
        <dbReference type="PROSITE" id="PS51635"/>
    </source>
</evidence>
<proteinExistence type="predicted"/>
<comment type="caution">
    <text evidence="4">Lacks conserved residue(s) required for the propagation of feature annotation.</text>
</comment>
<keyword evidence="1 4" id="KW-0378">Hydrolase</keyword>
<dbReference type="InterPro" id="IPR016035">
    <property type="entry name" value="Acyl_Trfase/lysoPLipase"/>
</dbReference>
<accession>A0A1S1Z602</accession>
<dbReference type="InterPro" id="IPR050301">
    <property type="entry name" value="NTE"/>
</dbReference>
<dbReference type="SUPFAM" id="SSF52151">
    <property type="entry name" value="FabD/lysophospholipase-like"/>
    <property type="match status" value="1"/>
</dbReference>
<evidence type="ECO:0000256" key="4">
    <source>
        <dbReference type="PROSITE-ProRule" id="PRU01161"/>
    </source>
</evidence>
<name>A0A1S1Z602_FLAPC</name>
<feature type="domain" description="PNPLA" evidence="5">
    <location>
        <begin position="9"/>
        <end position="172"/>
    </location>
</feature>
<dbReference type="InterPro" id="IPR002641">
    <property type="entry name" value="PNPLA_dom"/>
</dbReference>
<evidence type="ECO:0000313" key="7">
    <source>
        <dbReference type="Proteomes" id="UP000179797"/>
    </source>
</evidence>
<feature type="short sequence motif" description="DGA/G" evidence="4">
    <location>
        <begin position="159"/>
        <end position="161"/>
    </location>
</feature>
<dbReference type="EMBL" id="JRYR02000001">
    <property type="protein sequence ID" value="OHX68607.1"/>
    <property type="molecule type" value="Genomic_DNA"/>
</dbReference>
<reference evidence="6 7" key="1">
    <citation type="journal article" date="2012" name="Int. J. Syst. Evol. Microbiol.">
        <title>Flammeovirga pacifica sp. nov., isolated from deep-sea sediment.</title>
        <authorList>
            <person name="Xu H."/>
            <person name="Fu Y."/>
            <person name="Yang N."/>
            <person name="Ding Z."/>
            <person name="Lai Q."/>
            <person name="Zeng R."/>
        </authorList>
    </citation>
    <scope>NUCLEOTIDE SEQUENCE [LARGE SCALE GENOMIC DNA]</scope>
    <source>
        <strain evidence="7">DSM 24597 / LMG 26175 / WPAGA1</strain>
    </source>
</reference>
<comment type="caution">
    <text evidence="6">The sequence shown here is derived from an EMBL/GenBank/DDBJ whole genome shotgun (WGS) entry which is preliminary data.</text>
</comment>
<keyword evidence="7" id="KW-1185">Reference proteome</keyword>
<organism evidence="6 7">
    <name type="scientific">Flammeovirga pacifica</name>
    <dbReference type="NCBI Taxonomy" id="915059"/>
    <lineage>
        <taxon>Bacteria</taxon>
        <taxon>Pseudomonadati</taxon>
        <taxon>Bacteroidota</taxon>
        <taxon>Cytophagia</taxon>
        <taxon>Cytophagales</taxon>
        <taxon>Flammeovirgaceae</taxon>
        <taxon>Flammeovirga</taxon>
    </lineage>
</organism>
<keyword evidence="3 4" id="KW-0443">Lipid metabolism</keyword>
<protein>
    <recommendedName>
        <fullName evidence="5">PNPLA domain-containing protein</fullName>
    </recommendedName>
</protein>
<evidence type="ECO:0000256" key="3">
    <source>
        <dbReference type="ARBA" id="ARBA00023098"/>
    </source>
</evidence>
<evidence type="ECO:0000256" key="2">
    <source>
        <dbReference type="ARBA" id="ARBA00022963"/>
    </source>
</evidence>
<dbReference type="GO" id="GO:0016787">
    <property type="term" value="F:hydrolase activity"/>
    <property type="evidence" value="ECO:0007669"/>
    <property type="project" value="UniProtKB-UniRule"/>
</dbReference>
<dbReference type="PROSITE" id="PS51635">
    <property type="entry name" value="PNPLA"/>
    <property type="match status" value="1"/>
</dbReference>
<evidence type="ECO:0000256" key="1">
    <source>
        <dbReference type="ARBA" id="ARBA00022801"/>
    </source>
</evidence>